<evidence type="ECO:0000259" key="7">
    <source>
        <dbReference type="Pfam" id="PF01551"/>
    </source>
</evidence>
<dbReference type="PANTHER" id="PTHR21666:SF288">
    <property type="entry name" value="CELL DIVISION PROTEIN YTFB"/>
    <property type="match status" value="1"/>
</dbReference>
<dbReference type="InterPro" id="IPR011055">
    <property type="entry name" value="Dup_hybrid_motif"/>
</dbReference>
<accession>A0A3B1E9L2</accession>
<keyword evidence="6" id="KW-0482">Metalloprotease</keyword>
<name>A0A3B1E9L2_9ZZZZ</name>
<dbReference type="SUPFAM" id="SSF51261">
    <property type="entry name" value="Duplicated hybrid motif"/>
    <property type="match status" value="1"/>
</dbReference>
<sequence length="284" mass="32786">MIPISYETKIKVLHTKIEYSPYQSIVGLDKSLNDLAEEFRAVFFNAINFKRDIRVGDEISIVYEEKLRSSKRVAPPRIKSAFVNMHGKKYYVFFYKNRYYNHKGQLLKKFELVSPSKAKITSSFSLKRFHPILKKYRAHHGIDYGARRNSKIRSALDGKVVFKGWKGGYGRTIILQHGSHYKTLYAHMNKFSPYIYKNKFVKAGSYIGNVGKTGLATGYHLHFGLYKNGRPINPEGFINHGQFNLVGKKLKKFNAYTSKYKDKMLNASYGIVQDTNVALSEYAF</sequence>
<keyword evidence="5" id="KW-0862">Zinc</keyword>
<evidence type="ECO:0000256" key="1">
    <source>
        <dbReference type="ARBA" id="ARBA00001947"/>
    </source>
</evidence>
<organism evidence="8">
    <name type="scientific">hydrothermal vent metagenome</name>
    <dbReference type="NCBI Taxonomy" id="652676"/>
    <lineage>
        <taxon>unclassified sequences</taxon>
        <taxon>metagenomes</taxon>
        <taxon>ecological metagenomes</taxon>
    </lineage>
</organism>
<keyword evidence="2" id="KW-0645">Protease</keyword>
<comment type="cofactor">
    <cofactor evidence="1">
        <name>Zn(2+)</name>
        <dbReference type="ChEBI" id="CHEBI:29105"/>
    </cofactor>
</comment>
<keyword evidence="4" id="KW-0378">Hydrolase</keyword>
<evidence type="ECO:0000256" key="2">
    <source>
        <dbReference type="ARBA" id="ARBA00022670"/>
    </source>
</evidence>
<dbReference type="Pfam" id="PF01551">
    <property type="entry name" value="Peptidase_M23"/>
    <property type="match status" value="1"/>
</dbReference>
<evidence type="ECO:0000256" key="5">
    <source>
        <dbReference type="ARBA" id="ARBA00022833"/>
    </source>
</evidence>
<dbReference type="Gene3D" id="3.10.450.350">
    <property type="match status" value="1"/>
</dbReference>
<dbReference type="GO" id="GO:0004222">
    <property type="term" value="F:metalloendopeptidase activity"/>
    <property type="evidence" value="ECO:0007669"/>
    <property type="project" value="TreeGrafter"/>
</dbReference>
<dbReference type="CDD" id="cd12797">
    <property type="entry name" value="M23_peptidase"/>
    <property type="match status" value="1"/>
</dbReference>
<evidence type="ECO:0000313" key="8">
    <source>
        <dbReference type="EMBL" id="VAY88419.1"/>
    </source>
</evidence>
<feature type="domain" description="M23ase beta-sheet core" evidence="7">
    <location>
        <begin position="138"/>
        <end position="234"/>
    </location>
</feature>
<keyword evidence="3" id="KW-0479">Metal-binding</keyword>
<protein>
    <submittedName>
        <fullName evidence="8">Membrane proteins related to metalloendopeptidases</fullName>
    </submittedName>
</protein>
<gene>
    <name evidence="8" type="ORF">MNB_ARC-1_1010</name>
</gene>
<reference evidence="8" key="1">
    <citation type="submission" date="2018-10" db="EMBL/GenBank/DDBJ databases">
        <authorList>
            <person name="Aoki K."/>
        </authorList>
    </citation>
    <scope>NUCLEOTIDE SEQUENCE</scope>
</reference>
<dbReference type="AlphaFoldDB" id="A0A3B1E9L2"/>
<evidence type="ECO:0000256" key="3">
    <source>
        <dbReference type="ARBA" id="ARBA00022723"/>
    </source>
</evidence>
<dbReference type="GO" id="GO:0046872">
    <property type="term" value="F:metal ion binding"/>
    <property type="evidence" value="ECO:0007669"/>
    <property type="project" value="UniProtKB-KW"/>
</dbReference>
<dbReference type="GO" id="GO:0006508">
    <property type="term" value="P:proteolysis"/>
    <property type="evidence" value="ECO:0007669"/>
    <property type="project" value="UniProtKB-KW"/>
</dbReference>
<dbReference type="InterPro" id="IPR050570">
    <property type="entry name" value="Cell_wall_metabolism_enzyme"/>
</dbReference>
<proteinExistence type="predicted"/>
<evidence type="ECO:0000256" key="6">
    <source>
        <dbReference type="ARBA" id="ARBA00023049"/>
    </source>
</evidence>
<evidence type="ECO:0000256" key="4">
    <source>
        <dbReference type="ARBA" id="ARBA00022801"/>
    </source>
</evidence>
<dbReference type="PANTHER" id="PTHR21666">
    <property type="entry name" value="PEPTIDASE-RELATED"/>
    <property type="match status" value="1"/>
</dbReference>
<dbReference type="Gene3D" id="2.70.70.10">
    <property type="entry name" value="Glucose Permease (Domain IIA)"/>
    <property type="match status" value="1"/>
</dbReference>
<dbReference type="EMBL" id="UOYO01000056">
    <property type="protein sequence ID" value="VAY88419.1"/>
    <property type="molecule type" value="Genomic_DNA"/>
</dbReference>
<dbReference type="InterPro" id="IPR016047">
    <property type="entry name" value="M23ase_b-sheet_dom"/>
</dbReference>